<organism evidence="1 2">
    <name type="scientific">Lipomyces orientalis</name>
    <dbReference type="NCBI Taxonomy" id="1233043"/>
    <lineage>
        <taxon>Eukaryota</taxon>
        <taxon>Fungi</taxon>
        <taxon>Dikarya</taxon>
        <taxon>Ascomycota</taxon>
        <taxon>Saccharomycotina</taxon>
        <taxon>Lipomycetes</taxon>
        <taxon>Lipomycetales</taxon>
        <taxon>Lipomycetaceae</taxon>
        <taxon>Lipomyces</taxon>
    </lineage>
</organism>
<dbReference type="EMBL" id="MU970050">
    <property type="protein sequence ID" value="KAK9324435.1"/>
    <property type="molecule type" value="Genomic_DNA"/>
</dbReference>
<name>A0ACC3TUL8_9ASCO</name>
<gene>
    <name evidence="1" type="ORF">V1517DRAFT_317503</name>
</gene>
<evidence type="ECO:0000313" key="2">
    <source>
        <dbReference type="Proteomes" id="UP001489719"/>
    </source>
</evidence>
<accession>A0ACC3TUL8</accession>
<proteinExistence type="predicted"/>
<dbReference type="Proteomes" id="UP001489719">
    <property type="component" value="Unassembled WGS sequence"/>
</dbReference>
<keyword evidence="2" id="KW-1185">Reference proteome</keyword>
<sequence>MIARFRAFLVSRNCYYWATTATVATSISFLACGPLGQSYCTSKVGFARFCNTFTSSSSSYMTKMFQNPLASGGDLVPESQAFEVVATNLERPEIDNRSYKVIRLANELEALLIHDPDTDKSSAALDVRVGSFSDPKDLQGLAHFCEHLLFMGTEKYPKENEYSEYLASHSGHSNAYTDTKETNYYFEVDHEYLDGALDRFAQFFISPLFLPDCKDREIRAVDSENKKNLQSDTWRLYQLERSLSNPEHPYSNFSTGNLETLDVIPLSKGLDVREELLKFHQKYYSANVMKLVILGREPLEKLEEWTVEKFSLVRNAKIPVPTFPGAPFTEKELQKQIYAKPVMDDKYIELTFPFPDQKPLFRSHPGNYYSHLIGHEGPGSILHYLKGKSWANSLSAGTSHISEGYEVFQISVDLTPDGIKNYEEVIVTIFQYLKLLQDTPPQRWIYEELRDVAEASFRFRQKSPASSTTSRLAAIMQRPMPRDWILSGTSLYREFDEKAIAESAMYFSPDTFRSMLVSQDYPGGWDQKEQWYGTEYKIESISESLLERIKKVPLSDRLHLPAKNEFIATNFDVDKKEVESPAMNPTLVKDGQGVRLWYKKDDTFWVPKSHVQIHLRNPITSASPENKVASRIFLDLVVDKLSAYAYAASIAGLSYTVRQTSDGTFIGVAGYNHKLDILLKKILEEIRDFKVDPERFAVMKEKAQREAKNWHYGNPYYQIGYYTSYLFAENMFLSEETLPELDALTPEAVQDFAPRMLSQFDTEVLVLGNALKEDALNIAKLVDETLKHKSLPASLGIRQRSLILPEASSFAYKRNLLDEKNINSCIEYFCQVGDLTNKRQRATLGLLGQIASEPTFNQLRTKEQLGYVVFSGVRNTKTLDGLRILVQSERTTEYVETRIDAFFDSLGRLIKDMSDEEYEKHVKSLVLKRKEKLKNLGEEVARYWSQIENGYYDFSRYAEEAEILPTIGKDEVLDLFYTFVHPSSRSRSKVVVHLQSQCPPPLPTLSDTLKSKLGEFAKSNNLSAEDLISQDQLMELSTRDDPLTALKEFFTEHNMTDLWESQAKDIIGEQIKVTTPGVADEDSIVIDDVTAFKASLRVSAAPTPVQDLTLFRELDSKL</sequence>
<comment type="caution">
    <text evidence="1">The sequence shown here is derived from an EMBL/GenBank/DDBJ whole genome shotgun (WGS) entry which is preliminary data.</text>
</comment>
<evidence type="ECO:0000313" key="1">
    <source>
        <dbReference type="EMBL" id="KAK9324435.1"/>
    </source>
</evidence>
<protein>
    <submittedName>
        <fullName evidence="1">Metalloenzyme, LuxS/M16 peptidase-like protein</fullName>
    </submittedName>
</protein>
<reference evidence="2" key="1">
    <citation type="journal article" date="2024" name="Front. Bioeng. Biotechnol.">
        <title>Genome-scale model development and genomic sequencing of the oleaginous clade Lipomyces.</title>
        <authorList>
            <person name="Czajka J.J."/>
            <person name="Han Y."/>
            <person name="Kim J."/>
            <person name="Mondo S.J."/>
            <person name="Hofstad B.A."/>
            <person name="Robles A."/>
            <person name="Haridas S."/>
            <person name="Riley R."/>
            <person name="LaButti K."/>
            <person name="Pangilinan J."/>
            <person name="Andreopoulos W."/>
            <person name="Lipzen A."/>
            <person name="Yan J."/>
            <person name="Wang M."/>
            <person name="Ng V."/>
            <person name="Grigoriev I.V."/>
            <person name="Spatafora J.W."/>
            <person name="Magnuson J.K."/>
            <person name="Baker S.E."/>
            <person name="Pomraning K.R."/>
        </authorList>
    </citation>
    <scope>NUCLEOTIDE SEQUENCE [LARGE SCALE GENOMIC DNA]</scope>
    <source>
        <strain evidence="2">CBS 10300</strain>
    </source>
</reference>